<reference evidence="1" key="1">
    <citation type="submission" date="2020-09" db="EMBL/GenBank/DDBJ databases">
        <title>Secondary metabolite and genome analysis of marine Streptomyces chumphonensis KK1-2T.</title>
        <authorList>
            <person name="Phongsopitanun W."/>
            <person name="Kanchanasin P."/>
            <person name="Pittayakhajonwut P."/>
            <person name="Suwanborirux K."/>
            <person name="Tanasupawat S."/>
        </authorList>
    </citation>
    <scope>NUCLEOTIDE SEQUENCE</scope>
    <source>
        <strain evidence="1">KK1-2</strain>
    </source>
</reference>
<proteinExistence type="predicted"/>
<gene>
    <name evidence="1" type="ORF">IF129_10385</name>
</gene>
<accession>A0A927IAQ3</accession>
<evidence type="ECO:0000313" key="1">
    <source>
        <dbReference type="EMBL" id="MBD3931963.1"/>
    </source>
</evidence>
<comment type="caution">
    <text evidence="1">The sequence shown here is derived from an EMBL/GenBank/DDBJ whole genome shotgun (WGS) entry which is preliminary data.</text>
</comment>
<name>A0A927IAQ3_9ACTN</name>
<evidence type="ECO:0000313" key="2">
    <source>
        <dbReference type="Proteomes" id="UP000632289"/>
    </source>
</evidence>
<dbReference type="EMBL" id="JACXYU010000004">
    <property type="protein sequence ID" value="MBD3931963.1"/>
    <property type="molecule type" value="Genomic_DNA"/>
</dbReference>
<keyword evidence="2" id="KW-1185">Reference proteome</keyword>
<dbReference type="AlphaFoldDB" id="A0A927IAQ3"/>
<dbReference type="RefSeq" id="WP_191209272.1">
    <property type="nucleotide sequence ID" value="NZ_BAABKL010000036.1"/>
</dbReference>
<organism evidence="1 2">
    <name type="scientific">Streptomyces chumphonensis</name>
    <dbReference type="NCBI Taxonomy" id="1214925"/>
    <lineage>
        <taxon>Bacteria</taxon>
        <taxon>Bacillati</taxon>
        <taxon>Actinomycetota</taxon>
        <taxon>Actinomycetes</taxon>
        <taxon>Kitasatosporales</taxon>
        <taxon>Streptomycetaceae</taxon>
        <taxon>Streptomyces</taxon>
    </lineage>
</organism>
<dbReference type="Proteomes" id="UP000632289">
    <property type="component" value="Unassembled WGS sequence"/>
</dbReference>
<protein>
    <submittedName>
        <fullName evidence="1">Uncharacterized protein</fullName>
    </submittedName>
</protein>
<sequence>MTTPDPTFPHPQVHLVIEIDLRGPTEDMTHKLREQTRRAIPDGADVEVFLGDQYPPLGLGRLIASACYFSARSIAVRAPASNRMARHVAGEIDQHAREFRQLHGAWPRMTG</sequence>